<evidence type="ECO:0000313" key="3">
    <source>
        <dbReference type="Proteomes" id="UP001050691"/>
    </source>
</evidence>
<name>A0AAV5AKN1_9AGAM</name>
<protein>
    <submittedName>
        <fullName evidence="2">Uncharacterized protein</fullName>
    </submittedName>
</protein>
<evidence type="ECO:0000313" key="2">
    <source>
        <dbReference type="EMBL" id="GJJ14302.1"/>
    </source>
</evidence>
<accession>A0AAV5AKN1</accession>
<evidence type="ECO:0000256" key="1">
    <source>
        <dbReference type="SAM" id="MobiDB-lite"/>
    </source>
</evidence>
<organism evidence="2 3">
    <name type="scientific">Clathrus columnatus</name>
    <dbReference type="NCBI Taxonomy" id="1419009"/>
    <lineage>
        <taxon>Eukaryota</taxon>
        <taxon>Fungi</taxon>
        <taxon>Dikarya</taxon>
        <taxon>Basidiomycota</taxon>
        <taxon>Agaricomycotina</taxon>
        <taxon>Agaricomycetes</taxon>
        <taxon>Phallomycetidae</taxon>
        <taxon>Phallales</taxon>
        <taxon>Clathraceae</taxon>
        <taxon>Clathrus</taxon>
    </lineage>
</organism>
<keyword evidence="3" id="KW-1185">Reference proteome</keyword>
<dbReference type="Proteomes" id="UP001050691">
    <property type="component" value="Unassembled WGS sequence"/>
</dbReference>
<gene>
    <name evidence="2" type="ORF">Clacol_008566</name>
</gene>
<reference evidence="2" key="1">
    <citation type="submission" date="2021-10" db="EMBL/GenBank/DDBJ databases">
        <title>De novo Genome Assembly of Clathrus columnatus (Basidiomycota, Fungi) Using Illumina and Nanopore Sequence Data.</title>
        <authorList>
            <person name="Ogiso-Tanaka E."/>
            <person name="Itagaki H."/>
            <person name="Hosoya T."/>
            <person name="Hosaka K."/>
        </authorList>
    </citation>
    <scope>NUCLEOTIDE SEQUENCE</scope>
    <source>
        <strain evidence="2">MO-923</strain>
    </source>
</reference>
<sequence>MSLLHIVSIRKATPLIYKNKPSLVIKVKAMGFATKKPRKQSKSCPTETSKGKKASREIKKLNEAFIMHPFNPEDCYWYTHNELSPRFIAEQDPEPEKRYWKSQPPGTRIPDWP</sequence>
<dbReference type="EMBL" id="BPWL01000009">
    <property type="protein sequence ID" value="GJJ14302.1"/>
    <property type="molecule type" value="Genomic_DNA"/>
</dbReference>
<comment type="caution">
    <text evidence="2">The sequence shown here is derived from an EMBL/GenBank/DDBJ whole genome shotgun (WGS) entry which is preliminary data.</text>
</comment>
<feature type="region of interest" description="Disordered" evidence="1">
    <location>
        <begin position="35"/>
        <end position="55"/>
    </location>
</feature>
<proteinExistence type="predicted"/>
<dbReference type="AlphaFoldDB" id="A0AAV5AKN1"/>
<feature type="region of interest" description="Disordered" evidence="1">
    <location>
        <begin position="93"/>
        <end position="113"/>
    </location>
</feature>